<gene>
    <name evidence="1" type="ORF">C498_14258</name>
</gene>
<proteinExistence type="predicted"/>
<evidence type="ECO:0000313" key="2">
    <source>
        <dbReference type="Proteomes" id="UP000011532"/>
    </source>
</evidence>
<dbReference type="OrthoDB" id="293400at2157"/>
<reference evidence="1 2" key="2">
    <citation type="journal article" date="2014" name="PLoS Genet.">
        <title>Phylogenetically driven sequencing of extremely halophilic archaea reveals strategies for static and dynamic osmo-response.</title>
        <authorList>
            <person name="Becker E.A."/>
            <person name="Seitzer P.M."/>
            <person name="Tritt A."/>
            <person name="Larsen D."/>
            <person name="Krusor M."/>
            <person name="Yao A.I."/>
            <person name="Wu D."/>
            <person name="Madern D."/>
            <person name="Eisen J.A."/>
            <person name="Darling A.E."/>
            <person name="Facciotti M.T."/>
        </authorList>
    </citation>
    <scope>NUCLEOTIDE SEQUENCE [LARGE SCALE GENOMIC DNA]</scope>
    <source>
        <strain evidence="2">ATCC 29605 / DSM 3757 / JCM 8879 / NBRC 14742 / NCIMB 2012 / VKM B-1768 / DS2</strain>
    </source>
</reference>
<dbReference type="GeneID" id="8924355"/>
<sequence>MTDDTNDGFRPTRRSVLRLGAMSALGIGIGIPAVSGSVAATMCPKTPGYWANNPDYSSPTDNWAVLGPNGDSNYALRGVTMTHDEWREFLVAPTKGDKANIMAKHYLAIVLNLRNRPGDDPGCTSDGATIQYGDYASYTIEEVKNMAGNWLGNSAWSNGGKQKSWYVSVGGDMVDGEPLKDTLDAFNNDPGSLGLDCPCNDR</sequence>
<dbReference type="RefSeq" id="WP_004044041.1">
    <property type="nucleotide sequence ID" value="NC_013967.1"/>
</dbReference>
<dbReference type="Proteomes" id="UP000011532">
    <property type="component" value="Unassembled WGS sequence"/>
</dbReference>
<dbReference type="EMBL" id="AOHU01000096">
    <property type="protein sequence ID" value="ELY26935.1"/>
    <property type="molecule type" value="Genomic_DNA"/>
</dbReference>
<dbReference type="PROSITE" id="PS51318">
    <property type="entry name" value="TAT"/>
    <property type="match status" value="1"/>
</dbReference>
<dbReference type="AlphaFoldDB" id="A0A384K9A8"/>
<comment type="caution">
    <text evidence="1">The sequence shown here is derived from an EMBL/GenBank/DDBJ whole genome shotgun (WGS) entry which is preliminary data.</text>
</comment>
<dbReference type="InterPro" id="IPR006311">
    <property type="entry name" value="TAT_signal"/>
</dbReference>
<name>A0A384K9A8_HALVD</name>
<protein>
    <submittedName>
        <fullName evidence="1">Tat (Twin-arginine translocation) pathway signal sequence domain-containing protein</fullName>
    </submittedName>
</protein>
<organism evidence="1 2">
    <name type="scientific">Haloferax volcanii (strain ATCC 29605 / DSM 3757 / JCM 8879 / NBRC 14742 / NCIMB 2012 / VKM B-1768 / DS2)</name>
    <name type="common">Halobacterium volcanii</name>
    <dbReference type="NCBI Taxonomy" id="309800"/>
    <lineage>
        <taxon>Archaea</taxon>
        <taxon>Methanobacteriati</taxon>
        <taxon>Methanobacteriota</taxon>
        <taxon>Stenosarchaea group</taxon>
        <taxon>Halobacteria</taxon>
        <taxon>Halobacteriales</taxon>
        <taxon>Haloferacaceae</taxon>
        <taxon>Haloferax</taxon>
    </lineage>
</organism>
<reference evidence="2" key="1">
    <citation type="submission" date="2012-11" db="EMBL/GenBank/DDBJ databases">
        <authorList>
            <person name="Becker E.A."/>
            <person name="Seitzer P."/>
            <person name="Tritt A."/>
            <person name="Larsen D."/>
            <person name="Yao A."/>
            <person name="Wu D."/>
            <person name="Darling A."/>
            <person name="Eisen J.A."/>
            <person name="Facciotti M.T."/>
        </authorList>
    </citation>
    <scope>NUCLEOTIDE SEQUENCE [LARGE SCALE GENOMIC DNA]</scope>
    <source>
        <strain evidence="2">ATCC 29605 / DSM 3757 / JCM 8879 / NBRC 14742 / NCIMB 2012 / VKM B-1768 / DS2</strain>
    </source>
</reference>
<accession>A0A384K9A8</accession>
<evidence type="ECO:0000313" key="1">
    <source>
        <dbReference type="EMBL" id="ELY26935.1"/>
    </source>
</evidence>